<comment type="subcellular location">
    <subcellularLocation>
        <location evidence="6">Nucleus</location>
        <location evidence="6">Nucleoplasm</location>
    </subcellularLocation>
</comment>
<evidence type="ECO:0000256" key="2">
    <source>
        <dbReference type="ARBA" id="ARBA00022771"/>
    </source>
</evidence>
<proteinExistence type="inferred from homology"/>
<keyword evidence="4 5" id="KW-0238">DNA-binding</keyword>
<dbReference type="Pfam" id="PF05485">
    <property type="entry name" value="THAP"/>
    <property type="match status" value="1"/>
</dbReference>
<name>A0A667X2J1_9TELE</name>
<reference evidence="8" key="1">
    <citation type="submission" date="2019-06" db="EMBL/GenBank/DDBJ databases">
        <authorList>
            <consortium name="Wellcome Sanger Institute Data Sharing"/>
        </authorList>
    </citation>
    <scope>NUCLEOTIDE SEQUENCE [LARGE SCALE GENOMIC DNA]</scope>
</reference>
<protein>
    <recommendedName>
        <fullName evidence="6">THAP domain-containing protein 1</fullName>
    </recommendedName>
</protein>
<keyword evidence="3" id="KW-0862">Zinc</keyword>
<feature type="domain" description="THAP-type" evidence="7">
    <location>
        <begin position="1"/>
        <end position="88"/>
    </location>
</feature>
<keyword evidence="2 5" id="KW-0863">Zinc-finger</keyword>
<comment type="function">
    <text evidence="6">DNA-binding transcription regulator that regulates endothelial cell proliferation and G1/S cell-cycle progression. Specifically binds the 5'-[AT]NTNN[GT]GGCA[AGT]-3' core DNA sequence and acts by modulating expression of pRB-E2F cell-cycle target genes.</text>
</comment>
<dbReference type="GO" id="GO:0005654">
    <property type="term" value="C:nucleoplasm"/>
    <property type="evidence" value="ECO:0007669"/>
    <property type="project" value="UniProtKB-SubCell"/>
</dbReference>
<dbReference type="GO" id="GO:0003700">
    <property type="term" value="F:DNA-binding transcription factor activity"/>
    <property type="evidence" value="ECO:0007669"/>
    <property type="project" value="UniProtKB-UniRule"/>
</dbReference>
<evidence type="ECO:0000256" key="6">
    <source>
        <dbReference type="RuleBase" id="RU369073"/>
    </source>
</evidence>
<evidence type="ECO:0000256" key="3">
    <source>
        <dbReference type="ARBA" id="ARBA00022833"/>
    </source>
</evidence>
<dbReference type="AlphaFoldDB" id="A0A667X2J1"/>
<evidence type="ECO:0000256" key="5">
    <source>
        <dbReference type="PROSITE-ProRule" id="PRU00309"/>
    </source>
</evidence>
<keyword evidence="1" id="KW-0479">Metal-binding</keyword>
<dbReference type="SMART" id="SM00980">
    <property type="entry name" value="THAP"/>
    <property type="match status" value="1"/>
</dbReference>
<dbReference type="PANTHER" id="PTHR46600">
    <property type="entry name" value="THAP DOMAIN-CONTAINING"/>
    <property type="match status" value="1"/>
</dbReference>
<dbReference type="PROSITE" id="PS50950">
    <property type="entry name" value="ZF_THAP"/>
    <property type="match status" value="1"/>
</dbReference>
<dbReference type="PANTHER" id="PTHR46600:SF11">
    <property type="entry name" value="THAP DOMAIN-CONTAINING PROTEIN 10"/>
    <property type="match status" value="1"/>
</dbReference>
<evidence type="ECO:0000313" key="9">
    <source>
        <dbReference type="Proteomes" id="UP000472263"/>
    </source>
</evidence>
<reference evidence="8" key="2">
    <citation type="submission" date="2025-08" db="UniProtKB">
        <authorList>
            <consortium name="Ensembl"/>
        </authorList>
    </citation>
    <scope>IDENTIFICATION</scope>
</reference>
<keyword evidence="6" id="KW-0539">Nucleus</keyword>
<dbReference type="Gene3D" id="6.20.210.20">
    <property type="entry name" value="THAP domain"/>
    <property type="match status" value="1"/>
</dbReference>
<dbReference type="GeneTree" id="ENSGT01120000272811"/>
<dbReference type="SUPFAM" id="SSF57716">
    <property type="entry name" value="Glucocorticoid receptor-like (DNA-binding domain)"/>
    <property type="match status" value="1"/>
</dbReference>
<keyword evidence="6" id="KW-0175">Coiled coil</keyword>
<evidence type="ECO:0000256" key="4">
    <source>
        <dbReference type="ARBA" id="ARBA00023125"/>
    </source>
</evidence>
<sequence>MVETCSVSGCGVVKDDNTSLHILPKDPTTRDKWVHFIWNRRSVPEKIPPKTRVCSSQFKDSCFENLGQKRLGFATKLILKHDAVPGLLYRKYTQA</sequence>
<dbReference type="GO" id="GO:0043565">
    <property type="term" value="F:sequence-specific DNA binding"/>
    <property type="evidence" value="ECO:0007669"/>
    <property type="project" value="UniProtKB-UniRule"/>
</dbReference>
<dbReference type="Ensembl" id="ENSMMDT00005009765.1">
    <property type="protein sequence ID" value="ENSMMDP00005009462.1"/>
    <property type="gene ID" value="ENSMMDG00005005202.1"/>
</dbReference>
<dbReference type="Proteomes" id="UP000472263">
    <property type="component" value="Chromosome 13"/>
</dbReference>
<dbReference type="GO" id="GO:0001935">
    <property type="term" value="P:endothelial cell proliferation"/>
    <property type="evidence" value="ECO:0007669"/>
    <property type="project" value="UniProtKB-UniRule"/>
</dbReference>
<organism evidence="8 9">
    <name type="scientific">Myripristis murdjan</name>
    <name type="common">pinecone soldierfish</name>
    <dbReference type="NCBI Taxonomy" id="586833"/>
    <lineage>
        <taxon>Eukaryota</taxon>
        <taxon>Metazoa</taxon>
        <taxon>Chordata</taxon>
        <taxon>Craniata</taxon>
        <taxon>Vertebrata</taxon>
        <taxon>Euteleostomi</taxon>
        <taxon>Actinopterygii</taxon>
        <taxon>Neopterygii</taxon>
        <taxon>Teleostei</taxon>
        <taxon>Neoteleostei</taxon>
        <taxon>Acanthomorphata</taxon>
        <taxon>Holocentriformes</taxon>
        <taxon>Holocentridae</taxon>
        <taxon>Myripristis</taxon>
    </lineage>
</organism>
<dbReference type="InterPro" id="IPR026516">
    <property type="entry name" value="THAP1/10"/>
</dbReference>
<dbReference type="InParanoid" id="A0A667X2J1"/>
<dbReference type="GO" id="GO:0008270">
    <property type="term" value="F:zinc ion binding"/>
    <property type="evidence" value="ECO:0007669"/>
    <property type="project" value="UniProtKB-KW"/>
</dbReference>
<dbReference type="InterPro" id="IPR006612">
    <property type="entry name" value="THAP_Znf"/>
</dbReference>
<keyword evidence="6" id="KW-0804">Transcription</keyword>
<keyword evidence="9" id="KW-1185">Reference proteome</keyword>
<dbReference type="InterPro" id="IPR038441">
    <property type="entry name" value="THAP_Znf_sf"/>
</dbReference>
<evidence type="ECO:0000313" key="8">
    <source>
        <dbReference type="Ensembl" id="ENSMMDP00005009462.1"/>
    </source>
</evidence>
<keyword evidence="6" id="KW-0131">Cell cycle</keyword>
<evidence type="ECO:0000256" key="1">
    <source>
        <dbReference type="ARBA" id="ARBA00022723"/>
    </source>
</evidence>
<accession>A0A667X2J1</accession>
<keyword evidence="6" id="KW-0805">Transcription regulation</keyword>
<evidence type="ECO:0000259" key="7">
    <source>
        <dbReference type="PROSITE" id="PS50950"/>
    </source>
</evidence>
<reference evidence="8" key="3">
    <citation type="submission" date="2025-09" db="UniProtKB">
        <authorList>
            <consortium name="Ensembl"/>
        </authorList>
    </citation>
    <scope>IDENTIFICATION</scope>
</reference>
<comment type="similarity">
    <text evidence="6">Belongs to the THAP1 family.</text>
</comment>